<evidence type="ECO:0000313" key="3">
    <source>
        <dbReference type="Proteomes" id="UP001162834"/>
    </source>
</evidence>
<dbReference type="KEGG" id="sbae:DSM104329_05370"/>
<dbReference type="AlphaFoldDB" id="A0A9E7C6Q9"/>
<evidence type="ECO:0000256" key="1">
    <source>
        <dbReference type="SAM" id="MobiDB-lite"/>
    </source>
</evidence>
<feature type="region of interest" description="Disordered" evidence="1">
    <location>
        <begin position="45"/>
        <end position="74"/>
    </location>
</feature>
<protein>
    <submittedName>
        <fullName evidence="2">Uncharacterized protein</fullName>
    </submittedName>
</protein>
<name>A0A9E7C6Q9_9ACTN</name>
<evidence type="ECO:0000313" key="2">
    <source>
        <dbReference type="EMBL" id="UGS38938.1"/>
    </source>
</evidence>
<keyword evidence="3" id="KW-1185">Reference proteome</keyword>
<sequence length="74" mass="8012">MTDLSNLSPAELRALADAAEQRQTAQQQRDSEFLGELHGRMRRQWAPASSDLGEQIAAKADPWVGVPLDPGAPS</sequence>
<dbReference type="Proteomes" id="UP001162834">
    <property type="component" value="Chromosome"/>
</dbReference>
<dbReference type="EMBL" id="CP087164">
    <property type="protein sequence ID" value="UGS38938.1"/>
    <property type="molecule type" value="Genomic_DNA"/>
</dbReference>
<dbReference type="RefSeq" id="WP_259312950.1">
    <property type="nucleotide sequence ID" value="NZ_CP087164.1"/>
</dbReference>
<proteinExistence type="predicted"/>
<organism evidence="2 3">
    <name type="scientific">Capillimicrobium parvum</name>
    <dbReference type="NCBI Taxonomy" id="2884022"/>
    <lineage>
        <taxon>Bacteria</taxon>
        <taxon>Bacillati</taxon>
        <taxon>Actinomycetota</taxon>
        <taxon>Thermoleophilia</taxon>
        <taxon>Solirubrobacterales</taxon>
        <taxon>Capillimicrobiaceae</taxon>
        <taxon>Capillimicrobium</taxon>
    </lineage>
</organism>
<reference evidence="2" key="1">
    <citation type="journal article" date="2022" name="Int. J. Syst. Evol. Microbiol.">
        <title>Pseudomonas aegrilactucae sp. nov. and Pseudomonas morbosilactucae sp. nov., pathogens causing bacterial rot of lettuce in Japan.</title>
        <authorList>
            <person name="Sawada H."/>
            <person name="Fujikawa T."/>
            <person name="Satou M."/>
        </authorList>
    </citation>
    <scope>NUCLEOTIDE SEQUENCE</scope>
    <source>
        <strain evidence="2">0166_1</strain>
    </source>
</reference>
<accession>A0A9E7C6Q9</accession>
<gene>
    <name evidence="2" type="ORF">DSM104329_05370</name>
</gene>